<dbReference type="InterPro" id="IPR036322">
    <property type="entry name" value="WD40_repeat_dom_sf"/>
</dbReference>
<dbReference type="InterPro" id="IPR031740">
    <property type="entry name" value="Cdc4_D"/>
</dbReference>
<reference evidence="6 7" key="1">
    <citation type="journal article" date="2012" name="Eukaryot. Cell">
        <title>Draft genome sequence of Wickerhamomyces ciferrii NRRL Y-1031 F-60-10.</title>
        <authorList>
            <person name="Schneider J."/>
            <person name="Andrea H."/>
            <person name="Blom J."/>
            <person name="Jaenicke S."/>
            <person name="Ruckert C."/>
            <person name="Schorsch C."/>
            <person name="Szczepanowski R."/>
            <person name="Farwick M."/>
            <person name="Goesmann A."/>
            <person name="Puhler A."/>
            <person name="Schaffer S."/>
            <person name="Tauch A."/>
            <person name="Kohler T."/>
            <person name="Brinkrolf K."/>
        </authorList>
    </citation>
    <scope>NUCLEOTIDE SEQUENCE [LARGE SCALE GENOMIC DNA]</scope>
    <source>
        <strain evidence="7">ATCC 14091 / BCRC 22168 / CBS 111 / JCM 3599 / NBRC 0793 / NRRL Y-1031 F-60-10</strain>
    </source>
</reference>
<evidence type="ECO:0000256" key="2">
    <source>
        <dbReference type="ARBA" id="ARBA00022737"/>
    </source>
</evidence>
<dbReference type="SMART" id="SM00320">
    <property type="entry name" value="WD40"/>
    <property type="match status" value="7"/>
</dbReference>
<dbReference type="Gene3D" id="1.20.1280.50">
    <property type="match status" value="1"/>
</dbReference>
<sequence>MSNQNQNPPKYPLLEAESPFCCKIREEDSYILTDAPGLKNVLTLPSDLNTQKKRRSTEEPFQQKQLNNEIKRRLTLRDEDIQEGIIKEYQHDIDDRADEEILEVTRITPNELLEDPMSNIEIDQQPQQTQQQQQQQQQTQTQQQQQQPVTNGIKEYENSELPLPSPSASPAQSAYDETHLLTPEPLLTTSSDVVNFIENFATTSLSKSSVNSLIFKLLSSCDRSVLSDFRNTIDEGLKRDIISNLPLELSYKVMKFLDYKSLNNILLVSKKWNNLITGEFWKNLLIKDNLITPEELFSSNFKKIENPSYYQSLYIKRFELLKNWTDPTFEPKKITVAGHGPNVVTCLQFDDEKIISGADDHMINIYNPDTGELIKSLSGHEGGVWALKYVGNQIVSGSTDRTVRVWNLQTGKCTHIFKGHTSTIRCMEIVTIEETGEKLIITGSRDSTLHVWKLPNEDDQGEDFNENDVNNPYFVCVLRGHTASVRAVTGHGNLVVSGSYDHTVRVWDLKERKCKFTLQGHSDRIYSTLLDLERNRCISASMDSSIKVWDLSNGECIADLTRHTSLVGLLGLSSNYLVSAAADGTLRGWNPTSYKNEFTLHHDNHAAITTFHASPNLLVSGSENQFNVYDLRQKGKLIRSHLLPDAGQIWSTRFNHSKCIVAVEKNSQSFIEILDFSKSA</sequence>
<feature type="domain" description="F-box" evidence="5">
    <location>
        <begin position="239"/>
        <end position="284"/>
    </location>
</feature>
<feature type="compositionally biased region" description="Low complexity" evidence="4">
    <location>
        <begin position="124"/>
        <end position="148"/>
    </location>
</feature>
<dbReference type="EMBL" id="CAIF01000029">
    <property type="protein sequence ID" value="CCH41802.1"/>
    <property type="molecule type" value="Genomic_DNA"/>
</dbReference>
<accession>K0KI20</accession>
<dbReference type="PANTHER" id="PTHR19848:SF8">
    <property type="entry name" value="F-BOX AND WD REPEAT DOMAIN CONTAINING 7"/>
    <property type="match status" value="1"/>
</dbReference>
<dbReference type="Pfam" id="PF00646">
    <property type="entry name" value="F-box"/>
    <property type="match status" value="1"/>
</dbReference>
<evidence type="ECO:0000259" key="5">
    <source>
        <dbReference type="PROSITE" id="PS50181"/>
    </source>
</evidence>
<feature type="repeat" description="WD" evidence="3">
    <location>
        <begin position="560"/>
        <end position="599"/>
    </location>
</feature>
<dbReference type="Proteomes" id="UP000009328">
    <property type="component" value="Unassembled WGS sequence"/>
</dbReference>
<keyword evidence="1 3" id="KW-0853">WD repeat</keyword>
<dbReference type="AlphaFoldDB" id="K0KI20"/>
<dbReference type="PROSITE" id="PS50082">
    <property type="entry name" value="WD_REPEATS_2"/>
    <property type="match status" value="5"/>
</dbReference>
<evidence type="ECO:0000256" key="1">
    <source>
        <dbReference type="ARBA" id="ARBA00022574"/>
    </source>
</evidence>
<dbReference type="InterPro" id="IPR036047">
    <property type="entry name" value="F-box-like_dom_sf"/>
</dbReference>
<evidence type="ECO:0000313" key="6">
    <source>
        <dbReference type="EMBL" id="CCH41802.1"/>
    </source>
</evidence>
<evidence type="ECO:0000256" key="3">
    <source>
        <dbReference type="PROSITE-ProRule" id="PRU00221"/>
    </source>
</evidence>
<dbReference type="PRINTS" id="PR00320">
    <property type="entry name" value="GPROTEINBRPT"/>
</dbReference>
<feature type="repeat" description="WD" evidence="3">
    <location>
        <begin position="478"/>
        <end position="517"/>
    </location>
</feature>
<dbReference type="SUPFAM" id="SSF81383">
    <property type="entry name" value="F-box domain"/>
    <property type="match status" value="1"/>
</dbReference>
<protein>
    <submittedName>
        <fullName evidence="6">WD repeat-containing protein</fullName>
    </submittedName>
</protein>
<organism evidence="6 7">
    <name type="scientific">Wickerhamomyces ciferrii (strain ATCC 14091 / BCRC 22168 / CBS 111 / JCM 3599 / NBRC 0793 / NRRL Y-1031 F-60-10)</name>
    <name type="common">Yeast</name>
    <name type="synonym">Pichia ciferrii</name>
    <dbReference type="NCBI Taxonomy" id="1206466"/>
    <lineage>
        <taxon>Eukaryota</taxon>
        <taxon>Fungi</taxon>
        <taxon>Dikarya</taxon>
        <taxon>Ascomycota</taxon>
        <taxon>Saccharomycotina</taxon>
        <taxon>Saccharomycetes</taxon>
        <taxon>Phaffomycetales</taxon>
        <taxon>Wickerhamomycetaceae</taxon>
        <taxon>Wickerhamomyces</taxon>
    </lineage>
</organism>
<dbReference type="PROSITE" id="PS00678">
    <property type="entry name" value="WD_REPEATS_1"/>
    <property type="match status" value="3"/>
</dbReference>
<dbReference type="FunCoup" id="K0KI20">
    <property type="interactions" value="213"/>
</dbReference>
<evidence type="ECO:0000313" key="7">
    <source>
        <dbReference type="Proteomes" id="UP000009328"/>
    </source>
</evidence>
<feature type="repeat" description="WD" evidence="3">
    <location>
        <begin position="518"/>
        <end position="559"/>
    </location>
</feature>
<dbReference type="SUPFAM" id="SSF50978">
    <property type="entry name" value="WD40 repeat-like"/>
    <property type="match status" value="1"/>
</dbReference>
<dbReference type="Gene3D" id="2.130.10.10">
    <property type="entry name" value="YVTN repeat-like/Quinoprotein amine dehydrogenase"/>
    <property type="match status" value="1"/>
</dbReference>
<comment type="caution">
    <text evidence="6">The sequence shown here is derived from an EMBL/GenBank/DDBJ whole genome shotgun (WGS) entry which is preliminary data.</text>
</comment>
<dbReference type="PANTHER" id="PTHR19848">
    <property type="entry name" value="WD40 REPEAT PROTEIN"/>
    <property type="match status" value="1"/>
</dbReference>
<dbReference type="eggNOG" id="KOG0274">
    <property type="taxonomic scope" value="Eukaryota"/>
</dbReference>
<dbReference type="PROSITE" id="PS50181">
    <property type="entry name" value="FBOX"/>
    <property type="match status" value="1"/>
</dbReference>
<dbReference type="SMART" id="SM00256">
    <property type="entry name" value="FBOX"/>
    <property type="match status" value="1"/>
</dbReference>
<dbReference type="PROSITE" id="PS50294">
    <property type="entry name" value="WD_REPEATS_REGION"/>
    <property type="match status" value="3"/>
</dbReference>
<keyword evidence="2" id="KW-0677">Repeat</keyword>
<dbReference type="Pfam" id="PF00400">
    <property type="entry name" value="WD40"/>
    <property type="match status" value="5"/>
</dbReference>
<feature type="repeat" description="WD" evidence="3">
    <location>
        <begin position="417"/>
        <end position="462"/>
    </location>
</feature>
<dbReference type="InterPro" id="IPR001810">
    <property type="entry name" value="F-box_dom"/>
</dbReference>
<gene>
    <name evidence="6" type="ORF">BN7_1341</name>
</gene>
<dbReference type="CDD" id="cd00200">
    <property type="entry name" value="WD40"/>
    <property type="match status" value="1"/>
</dbReference>
<keyword evidence="7" id="KW-1185">Reference proteome</keyword>
<dbReference type="InterPro" id="IPR020472">
    <property type="entry name" value="WD40_PAC1"/>
</dbReference>
<dbReference type="Pfam" id="PF16856">
    <property type="entry name" value="CDC4_D"/>
    <property type="match status" value="1"/>
</dbReference>
<feature type="repeat" description="WD" evidence="3">
    <location>
        <begin position="377"/>
        <end position="416"/>
    </location>
</feature>
<dbReference type="InterPro" id="IPR019775">
    <property type="entry name" value="WD40_repeat_CS"/>
</dbReference>
<feature type="region of interest" description="Disordered" evidence="4">
    <location>
        <begin position="123"/>
        <end position="149"/>
    </location>
</feature>
<name>K0KI20_WICCF</name>
<dbReference type="HOGENOM" id="CLU_000288_103_3_1"/>
<dbReference type="InParanoid" id="K0KI20"/>
<dbReference type="InterPro" id="IPR001680">
    <property type="entry name" value="WD40_rpt"/>
</dbReference>
<proteinExistence type="predicted"/>
<evidence type="ECO:0000256" key="4">
    <source>
        <dbReference type="SAM" id="MobiDB-lite"/>
    </source>
</evidence>
<dbReference type="InterPro" id="IPR015943">
    <property type="entry name" value="WD40/YVTN_repeat-like_dom_sf"/>
</dbReference>
<dbReference type="STRING" id="1206466.K0KI20"/>